<dbReference type="InterPro" id="IPR050079">
    <property type="entry name" value="DEAD_box_RNA_helicase"/>
</dbReference>
<dbReference type="SMART" id="SM00490">
    <property type="entry name" value="HELICc"/>
    <property type="match status" value="1"/>
</dbReference>
<proteinExistence type="inferred from homology"/>
<evidence type="ECO:0000313" key="13">
    <source>
        <dbReference type="Proteomes" id="UP001172083"/>
    </source>
</evidence>
<dbReference type="PANTHER" id="PTHR47959">
    <property type="entry name" value="ATP-DEPENDENT RNA HELICASE RHLE-RELATED"/>
    <property type="match status" value="1"/>
</dbReference>
<dbReference type="InterPro" id="IPR044742">
    <property type="entry name" value="DEAD/DEAH_RhlB"/>
</dbReference>
<protein>
    <submittedName>
        <fullName evidence="12">DEAD/DEAH box helicase</fullName>
        <ecNumber evidence="12">3.6.4.-</ecNumber>
    </submittedName>
</protein>
<evidence type="ECO:0000256" key="4">
    <source>
        <dbReference type="ARBA" id="ARBA00022840"/>
    </source>
</evidence>
<dbReference type="GO" id="GO:0004386">
    <property type="term" value="F:helicase activity"/>
    <property type="evidence" value="ECO:0007669"/>
    <property type="project" value="UniProtKB-KW"/>
</dbReference>
<dbReference type="InterPro" id="IPR005580">
    <property type="entry name" value="DbpA/CsdA_RNA-bd_dom"/>
</dbReference>
<dbReference type="PROSITE" id="PS51192">
    <property type="entry name" value="HELICASE_ATP_BIND_1"/>
    <property type="match status" value="1"/>
</dbReference>
<dbReference type="PROSITE" id="PS51194">
    <property type="entry name" value="HELICASE_CTER"/>
    <property type="match status" value="1"/>
</dbReference>
<evidence type="ECO:0000313" key="12">
    <source>
        <dbReference type="EMBL" id="MDN5213796.1"/>
    </source>
</evidence>
<dbReference type="PROSITE" id="PS51195">
    <property type="entry name" value="Q_MOTIF"/>
    <property type="match status" value="1"/>
</dbReference>
<dbReference type="EC" id="3.6.4.-" evidence="12"/>
<dbReference type="InterPro" id="IPR014001">
    <property type="entry name" value="Helicase_ATP-bd"/>
</dbReference>
<dbReference type="EMBL" id="JAUJEB010000003">
    <property type="protein sequence ID" value="MDN5213796.1"/>
    <property type="molecule type" value="Genomic_DNA"/>
</dbReference>
<gene>
    <name evidence="12" type="ORF">QQ020_17110</name>
</gene>
<feature type="domain" description="Helicase C-terminal" evidence="10">
    <location>
        <begin position="233"/>
        <end position="377"/>
    </location>
</feature>
<dbReference type="RefSeq" id="WP_346759133.1">
    <property type="nucleotide sequence ID" value="NZ_JAUJEB010000003.1"/>
</dbReference>
<dbReference type="Pfam" id="PF03880">
    <property type="entry name" value="DbpA"/>
    <property type="match status" value="1"/>
</dbReference>
<dbReference type="InterPro" id="IPR001650">
    <property type="entry name" value="Helicase_C-like"/>
</dbReference>
<evidence type="ECO:0000256" key="6">
    <source>
        <dbReference type="PROSITE-ProRule" id="PRU00552"/>
    </source>
</evidence>
<dbReference type="SUPFAM" id="SSF52540">
    <property type="entry name" value="P-loop containing nucleoside triphosphate hydrolases"/>
    <property type="match status" value="1"/>
</dbReference>
<feature type="domain" description="DEAD-box RNA helicase Q" evidence="11">
    <location>
        <begin position="2"/>
        <end position="30"/>
    </location>
</feature>
<dbReference type="Gene3D" id="3.40.50.300">
    <property type="entry name" value="P-loop containing nucleotide triphosphate hydrolases"/>
    <property type="match status" value="2"/>
</dbReference>
<feature type="compositionally biased region" description="Basic and acidic residues" evidence="8">
    <location>
        <begin position="447"/>
        <end position="459"/>
    </location>
</feature>
<dbReference type="InterPro" id="IPR014014">
    <property type="entry name" value="RNA_helicase_DEAD_Q_motif"/>
</dbReference>
<evidence type="ECO:0000256" key="1">
    <source>
        <dbReference type="ARBA" id="ARBA00022741"/>
    </source>
</evidence>
<dbReference type="CDD" id="cd00268">
    <property type="entry name" value="DEADc"/>
    <property type="match status" value="1"/>
</dbReference>
<keyword evidence="13" id="KW-1185">Reference proteome</keyword>
<comment type="similarity">
    <text evidence="5 7">Belongs to the DEAD box helicase family.</text>
</comment>
<feature type="short sequence motif" description="Q motif" evidence="6">
    <location>
        <begin position="2"/>
        <end position="30"/>
    </location>
</feature>
<keyword evidence="4 7" id="KW-0067">ATP-binding</keyword>
<dbReference type="PANTHER" id="PTHR47959:SF13">
    <property type="entry name" value="ATP-DEPENDENT RNA HELICASE RHLE"/>
    <property type="match status" value="1"/>
</dbReference>
<feature type="region of interest" description="Disordered" evidence="8">
    <location>
        <begin position="433"/>
        <end position="466"/>
    </location>
</feature>
<dbReference type="CDD" id="cd18787">
    <property type="entry name" value="SF2_C_DEAD"/>
    <property type="match status" value="1"/>
</dbReference>
<sequence>MQTFEELGLSGELIQSLSESSILKPTEIQRLVIPTLLGKQTDLIGLAQTGTGKTAAFGLPMLDLIDAKQECTQGVILAPTRELAQQIAKSLKAFSSFRKDIIVEVVYGGAPIINQIKAIKKNTPHVLVATPGRLKDLLKRKVVFFDDVRTFVLDEADEMLNMGFKEEIYEILAYADQEKNIWLFSATMASDIRAIVKTFMHKPVEFSVNSSQKINKNIDHRYCVVKATDKQAVLERFIDCLPDLYGVVFCRTKRDTQKLADSLNKSGYPADALHGDLNQNQRDAVMNKFRSRRTRLLIATDVAARGIDVEDLTHVIHFALPDEMAFYTHRSGRTARAGKKGWSLSIMNASEERKLRVYAKKLKFELNEMPIPTVEEVKKQHVLAWQRALDETTVSEALTGELIDRTMAFVDQIGVETFVQKVMSQELNKLSSLEEKEFQQPTRHGKKEKDKHQKTEKRSGNKNASGQNGLRFFVNIGKMDQTTKGELLAFLCDVGKVEAHHISNISMEKRCSYFEVEASKAKSFAPKFRDMQIDGRELRVNRDNPKDQKRKRRK</sequence>
<dbReference type="InterPro" id="IPR000629">
    <property type="entry name" value="RNA-helicase_DEAD-box_CS"/>
</dbReference>
<dbReference type="PROSITE" id="PS00039">
    <property type="entry name" value="DEAD_ATP_HELICASE"/>
    <property type="match status" value="1"/>
</dbReference>
<dbReference type="CDD" id="cd12252">
    <property type="entry name" value="RRM_DbpA"/>
    <property type="match status" value="1"/>
</dbReference>
<dbReference type="InterPro" id="IPR011545">
    <property type="entry name" value="DEAD/DEAH_box_helicase_dom"/>
</dbReference>
<evidence type="ECO:0000256" key="8">
    <source>
        <dbReference type="SAM" id="MobiDB-lite"/>
    </source>
</evidence>
<dbReference type="Gene3D" id="3.30.70.330">
    <property type="match status" value="1"/>
</dbReference>
<evidence type="ECO:0000256" key="7">
    <source>
        <dbReference type="RuleBase" id="RU000492"/>
    </source>
</evidence>
<dbReference type="InterPro" id="IPR012677">
    <property type="entry name" value="Nucleotide-bd_a/b_plait_sf"/>
</dbReference>
<accession>A0ABT8L981</accession>
<feature type="compositionally biased region" description="Basic and acidic residues" evidence="8">
    <location>
        <begin position="535"/>
        <end position="547"/>
    </location>
</feature>
<keyword evidence="3 7" id="KW-0347">Helicase</keyword>
<keyword evidence="2 7" id="KW-0378">Hydrolase</keyword>
<dbReference type="Pfam" id="PF00270">
    <property type="entry name" value="DEAD"/>
    <property type="match status" value="1"/>
</dbReference>
<comment type="caution">
    <text evidence="12">The sequence shown here is derived from an EMBL/GenBank/DDBJ whole genome shotgun (WGS) entry which is preliminary data.</text>
</comment>
<feature type="region of interest" description="Disordered" evidence="8">
    <location>
        <begin position="535"/>
        <end position="554"/>
    </location>
</feature>
<organism evidence="12 13">
    <name type="scientific">Agaribacillus aureus</name>
    <dbReference type="NCBI Taxonomy" id="3051825"/>
    <lineage>
        <taxon>Bacteria</taxon>
        <taxon>Pseudomonadati</taxon>
        <taxon>Bacteroidota</taxon>
        <taxon>Cytophagia</taxon>
        <taxon>Cytophagales</taxon>
        <taxon>Splendidivirgaceae</taxon>
        <taxon>Agaribacillus</taxon>
    </lineage>
</organism>
<dbReference type="Proteomes" id="UP001172083">
    <property type="component" value="Unassembled WGS sequence"/>
</dbReference>
<evidence type="ECO:0000256" key="5">
    <source>
        <dbReference type="ARBA" id="ARBA00038437"/>
    </source>
</evidence>
<name>A0ABT8L981_9BACT</name>
<dbReference type="Pfam" id="PF00271">
    <property type="entry name" value="Helicase_C"/>
    <property type="match status" value="1"/>
</dbReference>
<evidence type="ECO:0000259" key="11">
    <source>
        <dbReference type="PROSITE" id="PS51195"/>
    </source>
</evidence>
<dbReference type="SMART" id="SM00487">
    <property type="entry name" value="DEXDc"/>
    <property type="match status" value="1"/>
</dbReference>
<dbReference type="GO" id="GO:0016787">
    <property type="term" value="F:hydrolase activity"/>
    <property type="evidence" value="ECO:0007669"/>
    <property type="project" value="UniProtKB-KW"/>
</dbReference>
<feature type="domain" description="Helicase ATP-binding" evidence="9">
    <location>
        <begin position="34"/>
        <end position="206"/>
    </location>
</feature>
<keyword evidence="1 7" id="KW-0547">Nucleotide-binding</keyword>
<evidence type="ECO:0000259" key="9">
    <source>
        <dbReference type="PROSITE" id="PS51192"/>
    </source>
</evidence>
<dbReference type="InterPro" id="IPR027417">
    <property type="entry name" value="P-loop_NTPase"/>
</dbReference>
<reference evidence="12" key="1">
    <citation type="submission" date="2023-06" db="EMBL/GenBank/DDBJ databases">
        <title>Genomic of Agaribacillus aureum.</title>
        <authorList>
            <person name="Wang G."/>
        </authorList>
    </citation>
    <scope>NUCLEOTIDE SEQUENCE</scope>
    <source>
        <strain evidence="12">BMA12</strain>
    </source>
</reference>
<evidence type="ECO:0000259" key="10">
    <source>
        <dbReference type="PROSITE" id="PS51194"/>
    </source>
</evidence>
<evidence type="ECO:0000256" key="2">
    <source>
        <dbReference type="ARBA" id="ARBA00022801"/>
    </source>
</evidence>
<evidence type="ECO:0000256" key="3">
    <source>
        <dbReference type="ARBA" id="ARBA00022806"/>
    </source>
</evidence>